<evidence type="ECO:0000313" key="4">
    <source>
        <dbReference type="Proteomes" id="UP001351900"/>
    </source>
</evidence>
<dbReference type="EMBL" id="JAZHOV010000008">
    <property type="protein sequence ID" value="MEF2256120.1"/>
    <property type="molecule type" value="Genomic_DNA"/>
</dbReference>
<gene>
    <name evidence="3" type="ORF">V2V91_13400</name>
</gene>
<dbReference type="RefSeq" id="WP_331792230.1">
    <property type="nucleotide sequence ID" value="NZ_BAAAUO010000001.1"/>
</dbReference>
<evidence type="ECO:0000256" key="1">
    <source>
        <dbReference type="ARBA" id="ARBA00022801"/>
    </source>
</evidence>
<organism evidence="3 4">
    <name type="scientific">Microbacterium schleiferi</name>
    <dbReference type="NCBI Taxonomy" id="69362"/>
    <lineage>
        <taxon>Bacteria</taxon>
        <taxon>Bacillati</taxon>
        <taxon>Actinomycetota</taxon>
        <taxon>Actinomycetes</taxon>
        <taxon>Micrococcales</taxon>
        <taxon>Microbacteriaceae</taxon>
        <taxon>Microbacterium</taxon>
    </lineage>
</organism>
<reference evidence="3 4" key="1">
    <citation type="submission" date="2024-01" db="EMBL/GenBank/DDBJ databases">
        <title>the genome sequence of strain Microbacterium schleiferi NBRC 15075.</title>
        <authorList>
            <person name="Ding Y."/>
            <person name="Zhang G."/>
        </authorList>
    </citation>
    <scope>NUCLEOTIDE SEQUENCE [LARGE SCALE GENOMIC DNA]</scope>
    <source>
        <strain evidence="3 4">NBRC 15075</strain>
    </source>
</reference>
<dbReference type="InterPro" id="IPR050300">
    <property type="entry name" value="GDXG_lipolytic_enzyme"/>
</dbReference>
<accession>A0ABU7V9Z0</accession>
<evidence type="ECO:0000259" key="2">
    <source>
        <dbReference type="Pfam" id="PF07859"/>
    </source>
</evidence>
<protein>
    <submittedName>
        <fullName evidence="3">Alpha/beta hydrolase fold domain-containing protein</fullName>
    </submittedName>
</protein>
<feature type="domain" description="Alpha/beta hydrolase fold-3" evidence="2">
    <location>
        <begin position="85"/>
        <end position="291"/>
    </location>
</feature>
<dbReference type="GO" id="GO:0016787">
    <property type="term" value="F:hydrolase activity"/>
    <property type="evidence" value="ECO:0007669"/>
    <property type="project" value="UniProtKB-KW"/>
</dbReference>
<keyword evidence="1 3" id="KW-0378">Hydrolase</keyword>
<name>A0ABU7V9Z0_9MICO</name>
<keyword evidence="4" id="KW-1185">Reference proteome</keyword>
<dbReference type="SUPFAM" id="SSF53474">
    <property type="entry name" value="alpha/beta-Hydrolases"/>
    <property type="match status" value="1"/>
</dbReference>
<dbReference type="Gene3D" id="3.40.50.1820">
    <property type="entry name" value="alpha/beta hydrolase"/>
    <property type="match status" value="1"/>
</dbReference>
<evidence type="ECO:0000313" key="3">
    <source>
        <dbReference type="EMBL" id="MEF2256120.1"/>
    </source>
</evidence>
<dbReference type="PANTHER" id="PTHR48081:SF8">
    <property type="entry name" value="ALPHA_BETA HYDROLASE FOLD-3 DOMAIN-CONTAINING PROTEIN-RELATED"/>
    <property type="match status" value="1"/>
</dbReference>
<dbReference type="Proteomes" id="UP001351900">
    <property type="component" value="Unassembled WGS sequence"/>
</dbReference>
<sequence>MTVRTPPPIDPELQRVLASTPDVVTTLSAEEIPDLRLRSVQPTLDELTLSGEFELSHHRAPRGDGSEIDLVLLRPALREGAVPVLFHVHGGGLVVGNAYDELPALTRFAKRVGVAIMAVEYRLAPEHPYPAAIDDVYAGLTWTAEHAAQLGLDGERIVLHGVSAGGGLAAAAALRARDRREPSVFAQMLLCPMLDARNNSVSAQQMTGIGAWDRTANETAWTAYLGPNRDAPPADASPAAAADLSNLAPAFIDVGSAETFRDEDIAYAQQIWLAGGEAELHVWQGGVHGFHALAPDAAIAHDAQDARAQWLTRMLRREP</sequence>
<dbReference type="PANTHER" id="PTHR48081">
    <property type="entry name" value="AB HYDROLASE SUPERFAMILY PROTEIN C4A8.06C"/>
    <property type="match status" value="1"/>
</dbReference>
<dbReference type="InterPro" id="IPR029058">
    <property type="entry name" value="AB_hydrolase_fold"/>
</dbReference>
<comment type="caution">
    <text evidence="3">The sequence shown here is derived from an EMBL/GenBank/DDBJ whole genome shotgun (WGS) entry which is preliminary data.</text>
</comment>
<dbReference type="InterPro" id="IPR013094">
    <property type="entry name" value="AB_hydrolase_3"/>
</dbReference>
<dbReference type="Pfam" id="PF07859">
    <property type="entry name" value="Abhydrolase_3"/>
    <property type="match status" value="1"/>
</dbReference>
<proteinExistence type="predicted"/>